<dbReference type="InterPro" id="IPR002523">
    <property type="entry name" value="MgTranspt_CorA/ZnTranspt_ZntB"/>
</dbReference>
<evidence type="ECO:0000256" key="2">
    <source>
        <dbReference type="ARBA" id="ARBA00009765"/>
    </source>
</evidence>
<evidence type="ECO:0000256" key="10">
    <source>
        <dbReference type="ARBA" id="ARBA00034269"/>
    </source>
</evidence>
<evidence type="ECO:0000256" key="13">
    <source>
        <dbReference type="SAM" id="MobiDB-lite"/>
    </source>
</evidence>
<feature type="transmembrane region" description="Helical" evidence="14">
    <location>
        <begin position="323"/>
        <end position="342"/>
    </location>
</feature>
<dbReference type="AlphaFoldDB" id="A0A127PKY5"/>
<feature type="coiled-coil region" evidence="12">
    <location>
        <begin position="232"/>
        <end position="259"/>
    </location>
</feature>
<dbReference type="PATRIC" id="fig|279058.17.peg.376"/>
<evidence type="ECO:0000256" key="4">
    <source>
        <dbReference type="ARBA" id="ARBA00022475"/>
    </source>
</evidence>
<dbReference type="PANTHER" id="PTHR46494">
    <property type="entry name" value="CORA FAMILY METAL ION TRANSPORTER (EUROFUNG)"/>
    <property type="match status" value="1"/>
</dbReference>
<dbReference type="CDD" id="cd12822">
    <property type="entry name" value="TmCorA-like"/>
    <property type="match status" value="1"/>
</dbReference>
<evidence type="ECO:0000256" key="12">
    <source>
        <dbReference type="SAM" id="Coils"/>
    </source>
</evidence>
<dbReference type="InterPro" id="IPR045863">
    <property type="entry name" value="CorA_TM1_TM2"/>
</dbReference>
<keyword evidence="8" id="KW-0406">Ion transport</keyword>
<evidence type="ECO:0000256" key="11">
    <source>
        <dbReference type="ARBA" id="ARBA00045497"/>
    </source>
</evidence>
<dbReference type="GO" id="GO:0015087">
    <property type="term" value="F:cobalt ion transmembrane transporter activity"/>
    <property type="evidence" value="ECO:0007669"/>
    <property type="project" value="TreeGrafter"/>
</dbReference>
<evidence type="ECO:0000313" key="15">
    <source>
        <dbReference type="EMBL" id="AMP08169.1"/>
    </source>
</evidence>
<feature type="region of interest" description="Disordered" evidence="13">
    <location>
        <begin position="94"/>
        <end position="124"/>
    </location>
</feature>
<keyword evidence="4" id="KW-1003">Cell membrane</keyword>
<evidence type="ECO:0000256" key="6">
    <source>
        <dbReference type="ARBA" id="ARBA00022842"/>
    </source>
</evidence>
<dbReference type="GO" id="GO:0015095">
    <property type="term" value="F:magnesium ion transmembrane transporter activity"/>
    <property type="evidence" value="ECO:0007669"/>
    <property type="project" value="TreeGrafter"/>
</dbReference>
<keyword evidence="3" id="KW-0813">Transport</keyword>
<dbReference type="SUPFAM" id="SSF143865">
    <property type="entry name" value="CorA soluble domain-like"/>
    <property type="match status" value="1"/>
</dbReference>
<dbReference type="GO" id="GO:0000287">
    <property type="term" value="F:magnesium ion binding"/>
    <property type="evidence" value="ECO:0007669"/>
    <property type="project" value="TreeGrafter"/>
</dbReference>
<dbReference type="InterPro" id="IPR045861">
    <property type="entry name" value="CorA_cytoplasmic_dom"/>
</dbReference>
<dbReference type="EMBL" id="CP013235">
    <property type="protein sequence ID" value="AMP08169.1"/>
    <property type="molecule type" value="Genomic_DNA"/>
</dbReference>
<evidence type="ECO:0000256" key="14">
    <source>
        <dbReference type="SAM" id="Phobius"/>
    </source>
</evidence>
<keyword evidence="12" id="KW-0175">Coiled coil</keyword>
<dbReference type="RefSeq" id="WP_061532029.1">
    <property type="nucleotide sequence ID" value="NZ_CP013233.1"/>
</dbReference>
<dbReference type="GO" id="GO:0005886">
    <property type="term" value="C:plasma membrane"/>
    <property type="evidence" value="ECO:0007669"/>
    <property type="project" value="UniProtKB-SubCell"/>
</dbReference>
<comment type="similarity">
    <text evidence="2">Belongs to the CorA metal ion transporter (MIT) (TC 1.A.35) family.</text>
</comment>
<comment type="catalytic activity">
    <reaction evidence="10">
        <text>Mg(2+)(in) = Mg(2+)(out)</text>
        <dbReference type="Rhea" id="RHEA:29827"/>
        <dbReference type="ChEBI" id="CHEBI:18420"/>
    </reaction>
</comment>
<evidence type="ECO:0000256" key="7">
    <source>
        <dbReference type="ARBA" id="ARBA00022989"/>
    </source>
</evidence>
<evidence type="ECO:0000256" key="8">
    <source>
        <dbReference type="ARBA" id="ARBA00023065"/>
    </source>
</evidence>
<keyword evidence="7 14" id="KW-1133">Transmembrane helix</keyword>
<reference evidence="15 16" key="1">
    <citation type="submission" date="2015-11" db="EMBL/GenBank/DDBJ databases">
        <title>Exploring the genomic traits of fungus-feeding bacterial genus Collimonas.</title>
        <authorList>
            <person name="Song C."/>
            <person name="Schmidt R."/>
            <person name="de Jager V."/>
            <person name="Krzyzanowska D."/>
            <person name="Jongedijk E."/>
            <person name="Cankar K."/>
            <person name="Beekwilder J."/>
            <person name="van Veen A."/>
            <person name="de Boer W."/>
            <person name="van Veen J.A."/>
            <person name="Garbeva P."/>
        </authorList>
    </citation>
    <scope>NUCLEOTIDE SEQUENCE [LARGE SCALE GENOMIC DNA]</scope>
    <source>
        <strain evidence="15 16">Ter282</strain>
    </source>
</reference>
<feature type="transmembrane region" description="Helical" evidence="14">
    <location>
        <begin position="354"/>
        <end position="374"/>
    </location>
</feature>
<dbReference type="PANTHER" id="PTHR46494:SF1">
    <property type="entry name" value="CORA FAMILY METAL ION TRANSPORTER (EUROFUNG)"/>
    <property type="match status" value="1"/>
</dbReference>
<dbReference type="FunFam" id="1.20.58.340:FF:000004">
    <property type="entry name" value="Magnesium transport protein CorA"/>
    <property type="match status" value="1"/>
</dbReference>
<dbReference type="Proteomes" id="UP000071778">
    <property type="component" value="Chromosome"/>
</dbReference>
<keyword evidence="9 14" id="KW-0472">Membrane</keyword>
<protein>
    <submittedName>
        <fullName evidence="15">CorA-like Mg2+ transporter family protein</fullName>
    </submittedName>
</protein>
<dbReference type="OrthoDB" id="9803416at2"/>
<dbReference type="Gene3D" id="1.20.58.340">
    <property type="entry name" value="Magnesium transport protein CorA, transmembrane region"/>
    <property type="match status" value="2"/>
</dbReference>
<evidence type="ECO:0000256" key="1">
    <source>
        <dbReference type="ARBA" id="ARBA00004651"/>
    </source>
</evidence>
<evidence type="ECO:0000313" key="16">
    <source>
        <dbReference type="Proteomes" id="UP000071778"/>
    </source>
</evidence>
<proteinExistence type="inferred from homology"/>
<dbReference type="SUPFAM" id="SSF144083">
    <property type="entry name" value="Magnesium transport protein CorA, transmembrane region"/>
    <property type="match status" value="1"/>
</dbReference>
<accession>A0A127PKY5</accession>
<evidence type="ECO:0000256" key="5">
    <source>
        <dbReference type="ARBA" id="ARBA00022692"/>
    </source>
</evidence>
<evidence type="ECO:0000256" key="3">
    <source>
        <dbReference type="ARBA" id="ARBA00022448"/>
    </source>
</evidence>
<sequence length="388" mass="44066">MDIFLISENQVKQSNEIPDAIPLKGFLWIDATHEEVAADPEAWRNAITQATGTQIYDPHMTDALNPNHPSYFDSTQDYGMVVFRKLMLNGSGNGNGNVSDTGVQSASTKGDAPTADATDTDTGKRRIPAALSKLATQPVTFLIMDHALITVHERYSRTIDAARTRLLDHCNKPEKAPHPTRLPASPEDLLLRLINAMVDQYLDLRQPLTTQLDRWQRALLDPRRPFKDWMALLDARIELRKLENLCEEQHDAMQELRDYFVDLNDGIEISRANDLLLVRINDVMEHITRVLNHARRLESSIESAVQIHFSAVAHRTNEIMRTLTVITALFMPLTLITGIFGMNFEVMPLLKNALGFWLTIGSMALVIVVMLVFFQRRRYLESQALDRR</sequence>
<name>A0A127PKY5_9BURK</name>
<dbReference type="Pfam" id="PF01544">
    <property type="entry name" value="CorA"/>
    <property type="match status" value="1"/>
</dbReference>
<comment type="subcellular location">
    <subcellularLocation>
        <location evidence="1">Cell membrane</location>
        <topology evidence="1">Multi-pass membrane protein</topology>
    </subcellularLocation>
</comment>
<dbReference type="GO" id="GO:0050897">
    <property type="term" value="F:cobalt ion binding"/>
    <property type="evidence" value="ECO:0007669"/>
    <property type="project" value="TreeGrafter"/>
</dbReference>
<organism evidence="15 16">
    <name type="scientific">Collimonas arenae</name>
    <dbReference type="NCBI Taxonomy" id="279058"/>
    <lineage>
        <taxon>Bacteria</taxon>
        <taxon>Pseudomonadati</taxon>
        <taxon>Pseudomonadota</taxon>
        <taxon>Betaproteobacteria</taxon>
        <taxon>Burkholderiales</taxon>
        <taxon>Oxalobacteraceae</taxon>
        <taxon>Collimonas</taxon>
    </lineage>
</organism>
<keyword evidence="5 14" id="KW-0812">Transmembrane</keyword>
<keyword evidence="16" id="KW-1185">Reference proteome</keyword>
<comment type="function">
    <text evidence="11">Mediates influx of magnesium ions. Alternates between open and closed states. Activated by low cytoplasmic Mg(2+) levels. Inactive when cytoplasmic Mg(2+) levels are high.</text>
</comment>
<gene>
    <name evidence="15" type="ORF">CAter282_0351</name>
</gene>
<keyword evidence="6" id="KW-0460">Magnesium</keyword>
<feature type="compositionally biased region" description="Polar residues" evidence="13">
    <location>
        <begin position="98"/>
        <end position="108"/>
    </location>
</feature>
<evidence type="ECO:0000256" key="9">
    <source>
        <dbReference type="ARBA" id="ARBA00023136"/>
    </source>
</evidence>